<evidence type="ECO:0000313" key="1">
    <source>
        <dbReference type="EMBL" id="OBQ52108.1"/>
    </source>
</evidence>
<evidence type="ECO:0000313" key="2">
    <source>
        <dbReference type="Proteomes" id="UP000091979"/>
    </source>
</evidence>
<name>A0A1B7XDI7_9BACT</name>
<reference evidence="1 2" key="1">
    <citation type="submission" date="2015-01" db="EMBL/GenBank/DDBJ databases">
        <title>Desulfovibrio sp. JC271 draft genome sequence.</title>
        <authorList>
            <person name="Shivani Y."/>
            <person name="Subhash Y."/>
            <person name="Sasikala C."/>
            <person name="Ramana C.V."/>
        </authorList>
    </citation>
    <scope>NUCLEOTIDE SEQUENCE [LARGE SCALE GENOMIC DNA]</scope>
    <source>
        <strain evidence="1 2">JC271</strain>
    </source>
</reference>
<keyword evidence="2" id="KW-1185">Reference proteome</keyword>
<organism evidence="1 2">
    <name type="scientific">Halodesulfovibrio spirochaetisodalis</name>
    <dbReference type="NCBI Taxonomy" id="1560234"/>
    <lineage>
        <taxon>Bacteria</taxon>
        <taxon>Pseudomonadati</taxon>
        <taxon>Thermodesulfobacteriota</taxon>
        <taxon>Desulfovibrionia</taxon>
        <taxon>Desulfovibrionales</taxon>
        <taxon>Desulfovibrionaceae</taxon>
        <taxon>Halodesulfovibrio</taxon>
    </lineage>
</organism>
<dbReference type="AlphaFoldDB" id="A0A1B7XDI7"/>
<dbReference type="RefSeq" id="WP_157471221.1">
    <property type="nucleotide sequence ID" value="NZ_JXMS01000011.1"/>
</dbReference>
<gene>
    <name evidence="1" type="ORF">SP90_07955</name>
</gene>
<proteinExistence type="predicted"/>
<comment type="caution">
    <text evidence="1">The sequence shown here is derived from an EMBL/GenBank/DDBJ whole genome shotgun (WGS) entry which is preliminary data.</text>
</comment>
<dbReference type="EMBL" id="JXMS01000011">
    <property type="protein sequence ID" value="OBQ52108.1"/>
    <property type="molecule type" value="Genomic_DNA"/>
</dbReference>
<protein>
    <recommendedName>
        <fullName evidence="3">DUF3303 domain-containing protein</fullName>
    </recommendedName>
</protein>
<sequence length="103" mass="11885">MTMYICHFTCNPAMWPVEHEDQIRVWRSMVKDADMLVEGEGPVKFTGWISNTEGYALLEAKSKNEVIQLCARFWPYFYNDIREIVPTHEAGDAILAGAKEGWE</sequence>
<dbReference type="OrthoDB" id="9255688at2"/>
<evidence type="ECO:0008006" key="3">
    <source>
        <dbReference type="Google" id="ProtNLM"/>
    </source>
</evidence>
<dbReference type="Proteomes" id="UP000091979">
    <property type="component" value="Unassembled WGS sequence"/>
</dbReference>
<dbReference type="PATRIC" id="fig|1560234.3.peg.409"/>
<accession>A0A1B7XDI7</accession>